<evidence type="ECO:0000256" key="9">
    <source>
        <dbReference type="ARBA" id="ARBA00022679"/>
    </source>
</evidence>
<name>A0A1P8KQD2_9BACT</name>
<feature type="transmembrane region" description="Helical" evidence="19">
    <location>
        <begin position="110"/>
        <end position="133"/>
    </location>
</feature>
<evidence type="ECO:0000256" key="16">
    <source>
        <dbReference type="ARBA" id="ARBA00032853"/>
    </source>
</evidence>
<evidence type="ECO:0000256" key="7">
    <source>
        <dbReference type="ARBA" id="ARBA00022475"/>
    </source>
</evidence>
<protein>
    <recommendedName>
        <fullName evidence="6 19">Adenosylcobinamide-GDP ribazoletransferase</fullName>
        <ecNumber evidence="5 19">2.7.8.26</ecNumber>
    </recommendedName>
    <alternativeName>
        <fullName evidence="16 19">Cobalamin synthase</fullName>
    </alternativeName>
    <alternativeName>
        <fullName evidence="15 19">Cobalamin-5'-phosphate synthase</fullName>
    </alternativeName>
</protein>
<evidence type="ECO:0000256" key="1">
    <source>
        <dbReference type="ARBA" id="ARBA00001946"/>
    </source>
</evidence>
<comment type="catalytic activity">
    <reaction evidence="18 19">
        <text>alpha-ribazole 5'-phosphate + adenosylcob(III)inamide-GDP = adenosylcob(III)alamin 5'-phosphate + GMP + H(+)</text>
        <dbReference type="Rhea" id="RHEA:23560"/>
        <dbReference type="ChEBI" id="CHEBI:15378"/>
        <dbReference type="ChEBI" id="CHEBI:57918"/>
        <dbReference type="ChEBI" id="CHEBI:58115"/>
        <dbReference type="ChEBI" id="CHEBI:60487"/>
        <dbReference type="ChEBI" id="CHEBI:60493"/>
        <dbReference type="EC" id="2.7.8.26"/>
    </reaction>
</comment>
<feature type="transmembrane region" description="Helical" evidence="19">
    <location>
        <begin position="63"/>
        <end position="81"/>
    </location>
</feature>
<proteinExistence type="inferred from homology"/>
<dbReference type="GO" id="GO:0005886">
    <property type="term" value="C:plasma membrane"/>
    <property type="evidence" value="ECO:0007669"/>
    <property type="project" value="UniProtKB-SubCell"/>
</dbReference>
<dbReference type="PANTHER" id="PTHR34148:SF1">
    <property type="entry name" value="ADENOSYLCOBINAMIDE-GDP RIBAZOLETRANSFERASE"/>
    <property type="match status" value="1"/>
</dbReference>
<evidence type="ECO:0000313" key="21">
    <source>
        <dbReference type="Proteomes" id="UP000186074"/>
    </source>
</evidence>
<dbReference type="Proteomes" id="UP000186074">
    <property type="component" value="Chromosome"/>
</dbReference>
<sequence length="248" mass="28240">MKQILNAFYFALSYFSIIPVFVKEMKITNDTYKYSLALLPLVGFILGCTVIALNLFLNELFNPLYSAFVASVFYLVLYGFLHLEAICDVVDAWFASYSGKDPYKIMKDPTIGAIGALYAFCFVLLKVGISTYILYKQEYALFIIVLVFSRLNFMYLLQFFKFNKDSFLSLAFQSAGVGKLKIITLLYVLIAMFFASNVIILFIISLLSFYFILKVLDKKFSFVNGDCLGFTLEHTELLLLNIALALIL</sequence>
<evidence type="ECO:0000256" key="10">
    <source>
        <dbReference type="ARBA" id="ARBA00022692"/>
    </source>
</evidence>
<comment type="function">
    <text evidence="14 19">Joins adenosylcobinamide-GDP and alpha-ribazole to generate adenosylcobalamin (Ado-cobalamin). Also synthesizes adenosylcobalamin 5'-phosphate from adenosylcobinamide-GDP and alpha-ribazole 5'-phosphate.</text>
</comment>
<keyword evidence="8 19" id="KW-0169">Cobalamin biosynthesis</keyword>
<evidence type="ECO:0000256" key="19">
    <source>
        <dbReference type="HAMAP-Rule" id="MF_00719"/>
    </source>
</evidence>
<organism evidence="20 21">
    <name type="scientific">Poseidonibacter parvus</name>
    <dbReference type="NCBI Taxonomy" id="1850254"/>
    <lineage>
        <taxon>Bacteria</taxon>
        <taxon>Pseudomonadati</taxon>
        <taxon>Campylobacterota</taxon>
        <taxon>Epsilonproteobacteria</taxon>
        <taxon>Campylobacterales</taxon>
        <taxon>Arcobacteraceae</taxon>
        <taxon>Poseidonibacter</taxon>
    </lineage>
</organism>
<evidence type="ECO:0000256" key="5">
    <source>
        <dbReference type="ARBA" id="ARBA00013200"/>
    </source>
</evidence>
<dbReference type="EMBL" id="CP019070">
    <property type="protein sequence ID" value="APW66731.1"/>
    <property type="molecule type" value="Genomic_DNA"/>
</dbReference>
<dbReference type="HAMAP" id="MF_00719">
    <property type="entry name" value="CobS"/>
    <property type="match status" value="1"/>
</dbReference>
<comment type="cofactor">
    <cofactor evidence="1 19">
        <name>Mg(2+)</name>
        <dbReference type="ChEBI" id="CHEBI:18420"/>
    </cofactor>
</comment>
<dbReference type="RefSeq" id="WP_076088813.1">
    <property type="nucleotide sequence ID" value="NZ_CP019070.1"/>
</dbReference>
<reference evidence="20 21" key="1">
    <citation type="submission" date="2017-01" db="EMBL/GenBank/DDBJ databases">
        <title>Genome sequencing of Arcobacter sp. LPB0137.</title>
        <authorList>
            <person name="Lee G.-W."/>
            <person name="Yi H."/>
        </authorList>
    </citation>
    <scope>NUCLEOTIDE SEQUENCE [LARGE SCALE GENOMIC DNA]</scope>
    <source>
        <strain evidence="20 21">LPB0137</strain>
    </source>
</reference>
<evidence type="ECO:0000256" key="17">
    <source>
        <dbReference type="ARBA" id="ARBA00048623"/>
    </source>
</evidence>
<evidence type="ECO:0000256" key="4">
    <source>
        <dbReference type="ARBA" id="ARBA00010561"/>
    </source>
</evidence>
<dbReference type="PANTHER" id="PTHR34148">
    <property type="entry name" value="ADENOSYLCOBINAMIDE-GDP RIBAZOLETRANSFERASE"/>
    <property type="match status" value="1"/>
</dbReference>
<keyword evidence="7 19" id="KW-1003">Cell membrane</keyword>
<dbReference type="GO" id="GO:0051073">
    <property type="term" value="F:adenosylcobinamide-GDP ribazoletransferase activity"/>
    <property type="evidence" value="ECO:0007669"/>
    <property type="project" value="UniProtKB-UniRule"/>
</dbReference>
<dbReference type="GO" id="GO:0009236">
    <property type="term" value="P:cobalamin biosynthetic process"/>
    <property type="evidence" value="ECO:0007669"/>
    <property type="project" value="UniProtKB-UniRule"/>
</dbReference>
<evidence type="ECO:0000256" key="2">
    <source>
        <dbReference type="ARBA" id="ARBA00004651"/>
    </source>
</evidence>
<keyword evidence="13 19" id="KW-0472">Membrane</keyword>
<comment type="pathway">
    <text evidence="3 19">Cofactor biosynthesis; adenosylcobalamin biosynthesis; adenosylcobalamin from cob(II)yrinate a,c-diamide: step 7/7.</text>
</comment>
<comment type="subcellular location">
    <subcellularLocation>
        <location evidence="2 19">Cell membrane</location>
        <topology evidence="2 19">Multi-pass membrane protein</topology>
    </subcellularLocation>
</comment>
<evidence type="ECO:0000256" key="13">
    <source>
        <dbReference type="ARBA" id="ARBA00023136"/>
    </source>
</evidence>
<dbReference type="OrthoDB" id="9794223at2"/>
<dbReference type="Pfam" id="PF02654">
    <property type="entry name" value="CobS"/>
    <property type="match status" value="1"/>
</dbReference>
<evidence type="ECO:0000256" key="3">
    <source>
        <dbReference type="ARBA" id="ARBA00004663"/>
    </source>
</evidence>
<feature type="transmembrane region" description="Helical" evidence="19">
    <location>
        <begin position="180"/>
        <end position="213"/>
    </location>
</feature>
<evidence type="ECO:0000256" key="18">
    <source>
        <dbReference type="ARBA" id="ARBA00049504"/>
    </source>
</evidence>
<evidence type="ECO:0000256" key="11">
    <source>
        <dbReference type="ARBA" id="ARBA00022842"/>
    </source>
</evidence>
<dbReference type="AlphaFoldDB" id="A0A1P8KQD2"/>
<comment type="similarity">
    <text evidence="4 19">Belongs to the CobS family.</text>
</comment>
<keyword evidence="9 19" id="KW-0808">Transferase</keyword>
<keyword evidence="12 19" id="KW-1133">Transmembrane helix</keyword>
<dbReference type="KEGG" id="alp:LPB137_13125"/>
<keyword evidence="11 19" id="KW-0460">Magnesium</keyword>
<dbReference type="STRING" id="1850254.LPB137_13125"/>
<gene>
    <name evidence="19" type="primary">cobS</name>
    <name evidence="20" type="ORF">LPB137_13125</name>
</gene>
<evidence type="ECO:0000256" key="15">
    <source>
        <dbReference type="ARBA" id="ARBA00032605"/>
    </source>
</evidence>
<keyword evidence="10 19" id="KW-0812">Transmembrane</keyword>
<dbReference type="EC" id="2.7.8.26" evidence="5 19"/>
<evidence type="ECO:0000256" key="14">
    <source>
        <dbReference type="ARBA" id="ARBA00025228"/>
    </source>
</evidence>
<comment type="catalytic activity">
    <reaction evidence="17 19">
        <text>alpha-ribazole + adenosylcob(III)inamide-GDP = adenosylcob(III)alamin + GMP + H(+)</text>
        <dbReference type="Rhea" id="RHEA:16049"/>
        <dbReference type="ChEBI" id="CHEBI:10329"/>
        <dbReference type="ChEBI" id="CHEBI:15378"/>
        <dbReference type="ChEBI" id="CHEBI:18408"/>
        <dbReference type="ChEBI" id="CHEBI:58115"/>
        <dbReference type="ChEBI" id="CHEBI:60487"/>
        <dbReference type="EC" id="2.7.8.26"/>
    </reaction>
</comment>
<evidence type="ECO:0000313" key="20">
    <source>
        <dbReference type="EMBL" id="APW66731.1"/>
    </source>
</evidence>
<evidence type="ECO:0000256" key="6">
    <source>
        <dbReference type="ARBA" id="ARBA00015850"/>
    </source>
</evidence>
<feature type="transmembrane region" description="Helical" evidence="19">
    <location>
        <begin position="6"/>
        <end position="22"/>
    </location>
</feature>
<feature type="transmembrane region" description="Helical" evidence="19">
    <location>
        <begin position="34"/>
        <end position="57"/>
    </location>
</feature>
<feature type="transmembrane region" description="Helical" evidence="19">
    <location>
        <begin position="139"/>
        <end position="160"/>
    </location>
</feature>
<dbReference type="GO" id="GO:0008818">
    <property type="term" value="F:cobalamin 5'-phosphate synthase activity"/>
    <property type="evidence" value="ECO:0007669"/>
    <property type="project" value="UniProtKB-UniRule"/>
</dbReference>
<evidence type="ECO:0000256" key="12">
    <source>
        <dbReference type="ARBA" id="ARBA00022989"/>
    </source>
</evidence>
<evidence type="ECO:0000256" key="8">
    <source>
        <dbReference type="ARBA" id="ARBA00022573"/>
    </source>
</evidence>
<dbReference type="InterPro" id="IPR003805">
    <property type="entry name" value="CobS"/>
</dbReference>
<keyword evidence="21" id="KW-1185">Reference proteome</keyword>
<dbReference type="UniPathway" id="UPA00148">
    <property type="reaction ID" value="UER00238"/>
</dbReference>
<accession>A0A1P8KQD2</accession>